<evidence type="ECO:0000313" key="7">
    <source>
        <dbReference type="EMBL" id="HET98265.1"/>
    </source>
</evidence>
<feature type="domain" description="Starch synthase catalytic" evidence="6">
    <location>
        <begin position="8"/>
        <end position="279"/>
    </location>
</feature>
<evidence type="ECO:0000259" key="5">
    <source>
        <dbReference type="Pfam" id="PF00534"/>
    </source>
</evidence>
<evidence type="ECO:0000256" key="2">
    <source>
        <dbReference type="ARBA" id="ARBA00012588"/>
    </source>
</evidence>
<dbReference type="AlphaFoldDB" id="A0A7C2TK31"/>
<reference evidence="7" key="1">
    <citation type="journal article" date="2020" name="mSystems">
        <title>Genome- and Community-Level Interaction Insights into Carbon Utilization and Element Cycling Functions of Hydrothermarchaeota in Hydrothermal Sediment.</title>
        <authorList>
            <person name="Zhou Z."/>
            <person name="Liu Y."/>
            <person name="Xu W."/>
            <person name="Pan J."/>
            <person name="Luo Z.H."/>
            <person name="Li M."/>
        </authorList>
    </citation>
    <scope>NUCLEOTIDE SEQUENCE [LARGE SCALE GENOMIC DNA]</scope>
    <source>
        <strain evidence="7">SpSt-1224</strain>
    </source>
</reference>
<dbReference type="EC" id="2.4.1.21" evidence="2"/>
<proteinExistence type="predicted"/>
<dbReference type="PANTHER" id="PTHR45825">
    <property type="entry name" value="GRANULE-BOUND STARCH SYNTHASE 1, CHLOROPLASTIC/AMYLOPLASTIC"/>
    <property type="match status" value="1"/>
</dbReference>
<keyword evidence="4" id="KW-0808">Transferase</keyword>
<dbReference type="GO" id="GO:0009011">
    <property type="term" value="F:alpha-1,4-glucan glucosyltransferase (ADP-glucose donor) activity"/>
    <property type="evidence" value="ECO:0007669"/>
    <property type="project" value="UniProtKB-EC"/>
</dbReference>
<accession>A0A7C2TK31</accession>
<dbReference type="Proteomes" id="UP000885986">
    <property type="component" value="Unassembled WGS sequence"/>
</dbReference>
<evidence type="ECO:0000256" key="1">
    <source>
        <dbReference type="ARBA" id="ARBA00001478"/>
    </source>
</evidence>
<gene>
    <name evidence="7" type="ORF">ENN98_06180</name>
</gene>
<dbReference type="SUPFAM" id="SSF53756">
    <property type="entry name" value="UDP-Glycosyltransferase/glycogen phosphorylase"/>
    <property type="match status" value="1"/>
</dbReference>
<evidence type="ECO:0000256" key="3">
    <source>
        <dbReference type="ARBA" id="ARBA00022676"/>
    </source>
</evidence>
<evidence type="ECO:0000259" key="6">
    <source>
        <dbReference type="Pfam" id="PF08323"/>
    </source>
</evidence>
<feature type="domain" description="Glycosyl transferase family 1" evidence="5">
    <location>
        <begin position="363"/>
        <end position="518"/>
    </location>
</feature>
<dbReference type="Pfam" id="PF08323">
    <property type="entry name" value="Glyco_transf_5"/>
    <property type="match status" value="1"/>
</dbReference>
<name>A0A7C2TK31_9BACT</name>
<evidence type="ECO:0000256" key="4">
    <source>
        <dbReference type="ARBA" id="ARBA00022679"/>
    </source>
</evidence>
<organism evidence="7">
    <name type="scientific">Desulfurivibrio alkaliphilus</name>
    <dbReference type="NCBI Taxonomy" id="427923"/>
    <lineage>
        <taxon>Bacteria</taxon>
        <taxon>Pseudomonadati</taxon>
        <taxon>Thermodesulfobacteriota</taxon>
        <taxon>Desulfobulbia</taxon>
        <taxon>Desulfobulbales</taxon>
        <taxon>Desulfobulbaceae</taxon>
        <taxon>Desulfurivibrio</taxon>
    </lineage>
</organism>
<protein>
    <recommendedName>
        <fullName evidence="2">starch synthase</fullName>
        <ecNumber evidence="2">2.4.1.21</ecNumber>
    </recommendedName>
</protein>
<keyword evidence="3" id="KW-0328">Glycosyltransferase</keyword>
<dbReference type="Pfam" id="PF00534">
    <property type="entry name" value="Glycos_transf_1"/>
    <property type="match status" value="1"/>
</dbReference>
<dbReference type="InterPro" id="IPR013534">
    <property type="entry name" value="Starch_synth_cat_dom"/>
</dbReference>
<comment type="caution">
    <text evidence="7">The sequence shown here is derived from an EMBL/GenBank/DDBJ whole genome shotgun (WGS) entry which is preliminary data.</text>
</comment>
<dbReference type="InterPro" id="IPR001296">
    <property type="entry name" value="Glyco_trans_1"/>
</dbReference>
<comment type="catalytic activity">
    <reaction evidence="1">
        <text>[(1-&gt;4)-alpha-D-glucosyl](n) + ADP-alpha-D-glucose = [(1-&gt;4)-alpha-D-glucosyl](n+1) + ADP + H(+)</text>
        <dbReference type="Rhea" id="RHEA:18189"/>
        <dbReference type="Rhea" id="RHEA-COMP:9584"/>
        <dbReference type="Rhea" id="RHEA-COMP:9587"/>
        <dbReference type="ChEBI" id="CHEBI:15378"/>
        <dbReference type="ChEBI" id="CHEBI:15444"/>
        <dbReference type="ChEBI" id="CHEBI:57498"/>
        <dbReference type="ChEBI" id="CHEBI:456216"/>
        <dbReference type="EC" id="2.4.1.21"/>
    </reaction>
</comment>
<sequence>MRNQVINNIWMLSREYDGLAGAGGVKDVVRQLAEALVESGRRVSVVLPLYGFMDPEAAGFTPANLHFEVEMNYTGVERRELVRIFARHLVLTPARSRKREWRPTSTPSARGGNLSLYLLDAQRYQEKMGVYTYTAAEEALNPHHHRGSGHFDYFAMNVLLQKAALALMIRLEARPEVIHCHDGHTALLPAMIREIEGFRHYFSQTRAVVTVHNAGIGYHQEVDDLPFAEAITGLPPRVIRDNLLEGKFDPLLAAAGYAPLNTVSENYARELRETEADALTGWLGHRLLGRGVSLTGITNGINPEEFNPQEPAKTGLPAAFSPNKRDFAGKELCRRELLAALAADRWPHLRRHGSLTRAEGQTAADHPPLFTFVGRLTAQKGIDKLLGALETLLPLDHGFQMLILGSGDKGSEQALISLAEAESNQGRLCFMQGYDSQVANLIYAAGDFFLIPSQYEPCGLTDYIAQLFGNLPVVHRVGGLVKVVDGVTGLAYSEHKSAALMGAMQRALTLFRQEPEKMLDMRQAAVQHIQKHYTWQKVMRQYLELYRQP</sequence>
<dbReference type="Gene3D" id="3.40.50.2000">
    <property type="entry name" value="Glycogen Phosphorylase B"/>
    <property type="match status" value="2"/>
</dbReference>
<dbReference type="EMBL" id="DSDS01000139">
    <property type="protein sequence ID" value="HET98265.1"/>
    <property type="molecule type" value="Genomic_DNA"/>
</dbReference>
<dbReference type="PANTHER" id="PTHR45825:SF11">
    <property type="entry name" value="ALPHA AMYLASE DOMAIN-CONTAINING PROTEIN"/>
    <property type="match status" value="1"/>
</dbReference>